<keyword evidence="4" id="KW-0378">Hydrolase</keyword>
<dbReference type="Gene3D" id="1.10.575.10">
    <property type="entry name" value="P1 Nuclease"/>
    <property type="match status" value="1"/>
</dbReference>
<keyword evidence="1" id="KW-0540">Nuclease</keyword>
<keyword evidence="3 8" id="KW-0255">Endonuclease</keyword>
<dbReference type="GO" id="GO:0006308">
    <property type="term" value="P:DNA catabolic process"/>
    <property type="evidence" value="ECO:0007669"/>
    <property type="project" value="InterPro"/>
</dbReference>
<keyword evidence="5" id="KW-1015">Disulfide bond</keyword>
<dbReference type="SUPFAM" id="SSF48537">
    <property type="entry name" value="Phospholipase C/P1 nuclease"/>
    <property type="match status" value="1"/>
</dbReference>
<organism evidence="8">
    <name type="scientific">Rhizobium leguminosarum bv. viciae</name>
    <dbReference type="NCBI Taxonomy" id="387"/>
    <lineage>
        <taxon>Bacteria</taxon>
        <taxon>Pseudomonadati</taxon>
        <taxon>Pseudomonadota</taxon>
        <taxon>Alphaproteobacteria</taxon>
        <taxon>Hyphomicrobiales</taxon>
        <taxon>Rhizobiaceae</taxon>
        <taxon>Rhizobium/Agrobacterium group</taxon>
        <taxon>Rhizobium</taxon>
    </lineage>
</organism>
<dbReference type="Pfam" id="PF02265">
    <property type="entry name" value="S1-P1_nuclease"/>
    <property type="match status" value="1"/>
</dbReference>
<dbReference type="GO" id="GO:0016788">
    <property type="term" value="F:hydrolase activity, acting on ester bonds"/>
    <property type="evidence" value="ECO:0007669"/>
    <property type="project" value="InterPro"/>
</dbReference>
<keyword evidence="2" id="KW-0479">Metal-binding</keyword>
<dbReference type="GO" id="GO:0003676">
    <property type="term" value="F:nucleic acid binding"/>
    <property type="evidence" value="ECO:0007669"/>
    <property type="project" value="InterPro"/>
</dbReference>
<feature type="chain" id="PRO_5006836188" evidence="7">
    <location>
        <begin position="24"/>
        <end position="291"/>
    </location>
</feature>
<name>A0A0U3AU86_RHILV</name>
<dbReference type="PANTHER" id="PTHR33146">
    <property type="entry name" value="ENDONUCLEASE 4"/>
    <property type="match status" value="1"/>
</dbReference>
<feature type="signal peptide" evidence="7">
    <location>
        <begin position="1"/>
        <end position="23"/>
    </location>
</feature>
<evidence type="ECO:0000256" key="5">
    <source>
        <dbReference type="ARBA" id="ARBA00023157"/>
    </source>
</evidence>
<protein>
    <submittedName>
        <fullName evidence="8">Endonuclease</fullName>
    </submittedName>
</protein>
<reference evidence="8" key="1">
    <citation type="submission" date="2015-10" db="EMBL/GenBank/DDBJ databases">
        <title>Comparative analysis of sym-gene organization in Rhizobium leguminosarum bv. viciae strains, isolated from different host plants and demonstrating clear differences in symbiotic specificity.</title>
        <authorList>
            <person name="Chirak E.R."/>
            <person name="Kimeklis A.K."/>
            <person name="Andronov E.E."/>
        </authorList>
    </citation>
    <scope>NUCLEOTIDE SEQUENCE</scope>
    <source>
        <strain evidence="8">Vaf12</strain>
    </source>
</reference>
<dbReference type="CDD" id="cd11010">
    <property type="entry name" value="S1-P1_nuclease"/>
    <property type="match status" value="1"/>
</dbReference>
<evidence type="ECO:0000256" key="4">
    <source>
        <dbReference type="ARBA" id="ARBA00022801"/>
    </source>
</evidence>
<dbReference type="AlphaFoldDB" id="A0A0U3AU86"/>
<evidence type="ECO:0000256" key="3">
    <source>
        <dbReference type="ARBA" id="ARBA00022759"/>
    </source>
</evidence>
<sequence length="291" mass="31176">MTSFPVLMAAASLSMLACGDALAWGESGHSIVAELAQRRLSEQTRIAVADLLGEGTSLASISSWADDFRATKPGKKTTRWHFIDIDVKKPDAGHACELDPVEGDCIVAALKREIAVLADRGAGRTARTDALKFVVHLVGDIHQPLHCSERDGDRGGNSLEVTLQGIGPDNKPRTADVNFHKLWDETLIGAHAFSWGAYGSELETSVMPGMAAGMLQGEYIAGWANECFQQAVQVYDKVPTGPASNGRILIDETYQAFAQPILDRELVLGGLRLAAVLNDTLGKRPGEAEGK</sequence>
<evidence type="ECO:0000313" key="8">
    <source>
        <dbReference type="EMBL" id="ALU64582.1"/>
    </source>
</evidence>
<proteinExistence type="predicted"/>
<accession>A0A0U3AU86</accession>
<dbReference type="EMBL" id="KT944070">
    <property type="protein sequence ID" value="ALU64582.1"/>
    <property type="molecule type" value="Genomic_DNA"/>
</dbReference>
<dbReference type="PANTHER" id="PTHR33146:SF26">
    <property type="entry name" value="ENDONUCLEASE 4"/>
    <property type="match status" value="1"/>
</dbReference>
<evidence type="ECO:0000256" key="1">
    <source>
        <dbReference type="ARBA" id="ARBA00022722"/>
    </source>
</evidence>
<keyword evidence="7" id="KW-0732">Signal</keyword>
<dbReference type="InterPro" id="IPR003154">
    <property type="entry name" value="S1/P1nuclease"/>
</dbReference>
<evidence type="ECO:0000256" key="2">
    <source>
        <dbReference type="ARBA" id="ARBA00022723"/>
    </source>
</evidence>
<dbReference type="GO" id="GO:0046872">
    <property type="term" value="F:metal ion binding"/>
    <property type="evidence" value="ECO:0007669"/>
    <property type="project" value="UniProtKB-KW"/>
</dbReference>
<dbReference type="InterPro" id="IPR008947">
    <property type="entry name" value="PLipase_C/P1_nuclease_dom_sf"/>
</dbReference>
<evidence type="ECO:0000256" key="7">
    <source>
        <dbReference type="SAM" id="SignalP"/>
    </source>
</evidence>
<dbReference type="GO" id="GO:0004519">
    <property type="term" value="F:endonuclease activity"/>
    <property type="evidence" value="ECO:0007669"/>
    <property type="project" value="UniProtKB-KW"/>
</dbReference>
<keyword evidence="6" id="KW-0325">Glycoprotein</keyword>
<evidence type="ECO:0000256" key="6">
    <source>
        <dbReference type="ARBA" id="ARBA00023180"/>
    </source>
</evidence>